<gene>
    <name evidence="8" type="primary">LOC109709323</name>
</gene>
<dbReference type="RefSeq" id="XP_020087091.1">
    <property type="nucleotide sequence ID" value="XM_020231502.1"/>
</dbReference>
<evidence type="ECO:0000256" key="2">
    <source>
        <dbReference type="ARBA" id="ARBA00023125"/>
    </source>
</evidence>
<keyword evidence="7" id="KW-1185">Reference proteome</keyword>
<dbReference type="PANTHER" id="PTHR31719:SF43">
    <property type="entry name" value="NAC TRANSCRIPTION FACTOR 56"/>
    <property type="match status" value="1"/>
</dbReference>
<dbReference type="Pfam" id="PF02365">
    <property type="entry name" value="NAM"/>
    <property type="match status" value="1"/>
</dbReference>
<dbReference type="PROSITE" id="PS51005">
    <property type="entry name" value="NAC"/>
    <property type="match status" value="1"/>
</dbReference>
<keyword evidence="3" id="KW-0804">Transcription</keyword>
<name>A0A6P5ETM2_ANACO</name>
<dbReference type="Proteomes" id="UP000515123">
    <property type="component" value="Linkage group 4"/>
</dbReference>
<dbReference type="OrthoDB" id="729519at2759"/>
<reference evidence="7" key="1">
    <citation type="journal article" date="2015" name="Nat. Genet.">
        <title>The pineapple genome and the evolution of CAM photosynthesis.</title>
        <authorList>
            <person name="Ming R."/>
            <person name="VanBuren R."/>
            <person name="Wai C.M."/>
            <person name="Tang H."/>
            <person name="Schatz M.C."/>
            <person name="Bowers J.E."/>
            <person name="Lyons E."/>
            <person name="Wang M.L."/>
            <person name="Chen J."/>
            <person name="Biggers E."/>
            <person name="Zhang J."/>
            <person name="Huang L."/>
            <person name="Zhang L."/>
            <person name="Miao W."/>
            <person name="Zhang J."/>
            <person name="Ye Z."/>
            <person name="Miao C."/>
            <person name="Lin Z."/>
            <person name="Wang H."/>
            <person name="Zhou H."/>
            <person name="Yim W.C."/>
            <person name="Priest H.D."/>
            <person name="Zheng C."/>
            <person name="Woodhouse M."/>
            <person name="Edger P.P."/>
            <person name="Guyot R."/>
            <person name="Guo H.B."/>
            <person name="Guo H."/>
            <person name="Zheng G."/>
            <person name="Singh R."/>
            <person name="Sharma A."/>
            <person name="Min X."/>
            <person name="Zheng Y."/>
            <person name="Lee H."/>
            <person name="Gurtowski J."/>
            <person name="Sedlazeck F.J."/>
            <person name="Harkess A."/>
            <person name="McKain M.R."/>
            <person name="Liao Z."/>
            <person name="Fang J."/>
            <person name="Liu J."/>
            <person name="Zhang X."/>
            <person name="Zhang Q."/>
            <person name="Hu W."/>
            <person name="Qin Y."/>
            <person name="Wang K."/>
            <person name="Chen L.Y."/>
            <person name="Shirley N."/>
            <person name="Lin Y.R."/>
            <person name="Liu L.Y."/>
            <person name="Hernandez A.G."/>
            <person name="Wright C.L."/>
            <person name="Bulone V."/>
            <person name="Tuskan G.A."/>
            <person name="Heath K."/>
            <person name="Zee F."/>
            <person name="Moore P.H."/>
            <person name="Sunkar R."/>
            <person name="Leebens-Mack J.H."/>
            <person name="Mockler T."/>
            <person name="Bennetzen J.L."/>
            <person name="Freeling M."/>
            <person name="Sankoff D."/>
            <person name="Paterson A.H."/>
            <person name="Zhu X."/>
            <person name="Yang X."/>
            <person name="Smith J.A."/>
            <person name="Cushman J.C."/>
            <person name="Paull R.E."/>
            <person name="Yu Q."/>
        </authorList>
    </citation>
    <scope>NUCLEOTIDE SEQUENCE [LARGE SCALE GENOMIC DNA]</scope>
    <source>
        <strain evidence="7">cv. F153</strain>
    </source>
</reference>
<dbReference type="InterPro" id="IPR036093">
    <property type="entry name" value="NAC_dom_sf"/>
</dbReference>
<evidence type="ECO:0000256" key="3">
    <source>
        <dbReference type="ARBA" id="ARBA00023163"/>
    </source>
</evidence>
<evidence type="ECO:0000256" key="5">
    <source>
        <dbReference type="SAM" id="MobiDB-lite"/>
    </source>
</evidence>
<proteinExistence type="predicted"/>
<evidence type="ECO:0000256" key="1">
    <source>
        <dbReference type="ARBA" id="ARBA00023015"/>
    </source>
</evidence>
<dbReference type="GO" id="GO:0003677">
    <property type="term" value="F:DNA binding"/>
    <property type="evidence" value="ECO:0007669"/>
    <property type="project" value="UniProtKB-KW"/>
</dbReference>
<keyword evidence="4" id="KW-0539">Nucleus</keyword>
<evidence type="ECO:0000313" key="7">
    <source>
        <dbReference type="Proteomes" id="UP000515123"/>
    </source>
</evidence>
<feature type="region of interest" description="Disordered" evidence="5">
    <location>
        <begin position="114"/>
        <end position="149"/>
    </location>
</feature>
<keyword evidence="2" id="KW-0238">DNA-binding</keyword>
<reference evidence="8" key="2">
    <citation type="submission" date="2025-08" db="UniProtKB">
        <authorList>
            <consortium name="RefSeq"/>
        </authorList>
    </citation>
    <scope>IDENTIFICATION</scope>
    <source>
        <tissue evidence="8">Leaf</tissue>
    </source>
</reference>
<protein>
    <submittedName>
        <fullName evidence="8">NAC domain-containing protein 68-like</fullName>
    </submittedName>
</protein>
<evidence type="ECO:0000256" key="4">
    <source>
        <dbReference type="ARBA" id="ARBA00023242"/>
    </source>
</evidence>
<accession>A0A6P5ETM2</accession>
<dbReference type="InterPro" id="IPR003441">
    <property type="entry name" value="NAC-dom"/>
</dbReference>
<evidence type="ECO:0000259" key="6">
    <source>
        <dbReference type="PROSITE" id="PS51005"/>
    </source>
</evidence>
<dbReference type="AlphaFoldDB" id="A0A6P5ETM2"/>
<feature type="domain" description="NAC" evidence="6">
    <location>
        <begin position="55"/>
        <end position="171"/>
    </location>
</feature>
<dbReference type="GeneID" id="109709323"/>
<sequence length="171" mass="19310">MMMNRVGIGRVRDSELPHSTPIRVLVSMVQQCHPSSHGRALWLRRPWQSRSEASLPLGFIFNPKDEELIVHYLCAYPAGRWDHVVEAEVYSTRPWSLLGDDSKIGYFLTKRTRHGNRVKRTTGGGHGPAKPRKKRSCPPAVKSLASKRCSRSVLVATATAPRNHPRRPPDM</sequence>
<keyword evidence="1" id="KW-0805">Transcription regulation</keyword>
<evidence type="ECO:0000313" key="8">
    <source>
        <dbReference type="RefSeq" id="XP_020087091.1"/>
    </source>
</evidence>
<dbReference type="Gene3D" id="2.170.150.80">
    <property type="entry name" value="NAC domain"/>
    <property type="match status" value="1"/>
</dbReference>
<dbReference type="PANTHER" id="PTHR31719">
    <property type="entry name" value="NAC TRANSCRIPTION FACTOR 56"/>
    <property type="match status" value="1"/>
</dbReference>
<organism evidence="7 8">
    <name type="scientific">Ananas comosus</name>
    <name type="common">Pineapple</name>
    <name type="synonym">Ananas ananas</name>
    <dbReference type="NCBI Taxonomy" id="4615"/>
    <lineage>
        <taxon>Eukaryota</taxon>
        <taxon>Viridiplantae</taxon>
        <taxon>Streptophyta</taxon>
        <taxon>Embryophyta</taxon>
        <taxon>Tracheophyta</taxon>
        <taxon>Spermatophyta</taxon>
        <taxon>Magnoliopsida</taxon>
        <taxon>Liliopsida</taxon>
        <taxon>Poales</taxon>
        <taxon>Bromeliaceae</taxon>
        <taxon>Bromelioideae</taxon>
        <taxon>Ananas</taxon>
    </lineage>
</organism>
<dbReference type="GO" id="GO:0006355">
    <property type="term" value="P:regulation of DNA-templated transcription"/>
    <property type="evidence" value="ECO:0007669"/>
    <property type="project" value="InterPro"/>
</dbReference>
<dbReference type="SUPFAM" id="SSF101941">
    <property type="entry name" value="NAC domain"/>
    <property type="match status" value="1"/>
</dbReference>